<feature type="repeat" description="WD" evidence="3">
    <location>
        <begin position="98"/>
        <end position="131"/>
    </location>
</feature>
<dbReference type="SUPFAM" id="SSF50978">
    <property type="entry name" value="WD40 repeat-like"/>
    <property type="match status" value="1"/>
</dbReference>
<dbReference type="PROSITE" id="PS50082">
    <property type="entry name" value="WD_REPEATS_2"/>
    <property type="match status" value="5"/>
</dbReference>
<evidence type="ECO:0000313" key="4">
    <source>
        <dbReference type="EMBL" id="QRW24992.1"/>
    </source>
</evidence>
<protein>
    <submittedName>
        <fullName evidence="4">WD-40 repeat-containing protein</fullName>
    </submittedName>
</protein>
<dbReference type="KEGG" id="rsx:RhiXN_06941"/>
<evidence type="ECO:0000256" key="3">
    <source>
        <dbReference type="PROSITE-ProRule" id="PRU00221"/>
    </source>
</evidence>
<proteinExistence type="predicted"/>
<dbReference type="SMART" id="SM00320">
    <property type="entry name" value="WD40"/>
    <property type="match status" value="7"/>
</dbReference>
<evidence type="ECO:0000313" key="5">
    <source>
        <dbReference type="Proteomes" id="UP000650533"/>
    </source>
</evidence>
<dbReference type="Pfam" id="PF00400">
    <property type="entry name" value="WD40"/>
    <property type="match status" value="4"/>
</dbReference>
<dbReference type="InterPro" id="IPR036322">
    <property type="entry name" value="WD40_repeat_dom_sf"/>
</dbReference>
<dbReference type="InterPro" id="IPR019775">
    <property type="entry name" value="WD40_repeat_CS"/>
</dbReference>
<keyword evidence="1 3" id="KW-0853">WD repeat</keyword>
<feature type="repeat" description="WD" evidence="3">
    <location>
        <begin position="260"/>
        <end position="301"/>
    </location>
</feature>
<dbReference type="PANTHER" id="PTHR19848">
    <property type="entry name" value="WD40 REPEAT PROTEIN"/>
    <property type="match status" value="1"/>
</dbReference>
<keyword evidence="2" id="KW-0677">Repeat</keyword>
<accession>A0A8H8P7K0</accession>
<dbReference type="InterPro" id="IPR020472">
    <property type="entry name" value="WD40_PAC1"/>
</dbReference>
<dbReference type="AlphaFoldDB" id="A0A8H8P7K0"/>
<dbReference type="Proteomes" id="UP000650533">
    <property type="component" value="Chromosome 13"/>
</dbReference>
<feature type="repeat" description="WD" evidence="3">
    <location>
        <begin position="17"/>
        <end position="58"/>
    </location>
</feature>
<dbReference type="CDD" id="cd00200">
    <property type="entry name" value="WD40"/>
    <property type="match status" value="1"/>
</dbReference>
<dbReference type="EMBL" id="CP059670">
    <property type="protein sequence ID" value="QRW24992.1"/>
    <property type="molecule type" value="Genomic_DNA"/>
</dbReference>
<feature type="repeat" description="WD" evidence="3">
    <location>
        <begin position="144"/>
        <end position="185"/>
    </location>
</feature>
<dbReference type="RefSeq" id="XP_043185229.1">
    <property type="nucleotide sequence ID" value="XM_043326757.1"/>
</dbReference>
<dbReference type="PROSITE" id="PS00678">
    <property type="entry name" value="WD_REPEATS_1"/>
    <property type="match status" value="1"/>
</dbReference>
<sequence length="305" mass="33939">MILEPLQRVEQIAIEPIDGHTGAFMAVAISRDSAQVCSGSDDETVCIWDIGSGKRITGSLKGSSGAINVSCDGKSLVLALEDGTMRIWDTDNWQTLSLFRNTRVVRSFTFSPDSSRFVSGSLDENMRIWEVPGATIKQAKGGDSTGYGRWVTPVSFSHCGSYIVSKSHDMTVHTWNIQAGQPTYTALMEQKEQILSVGFSPDSSHIYPVSRDRMVYVWQRQSRKLEYTIAVFMLEDKRVVCGSKSGRTYVWDNDKKTHKLTGHDKAVYSTAVSPDCQTFASGDNGWRLMMWDASTGKQQYSVIRS</sequence>
<dbReference type="GeneID" id="67029220"/>
<dbReference type="PRINTS" id="PR00320">
    <property type="entry name" value="GPROTEINBRPT"/>
</dbReference>
<dbReference type="InterPro" id="IPR015943">
    <property type="entry name" value="WD40/YVTN_repeat-like_dom_sf"/>
</dbReference>
<reference evidence="4" key="1">
    <citation type="submission" date="2020-05" db="EMBL/GenBank/DDBJ databases">
        <title>Evolutionary and genomic comparisons of hybrid uninucleate and nonhybrid Rhizoctonia fungi.</title>
        <authorList>
            <person name="Li C."/>
            <person name="Chen X."/>
        </authorList>
    </citation>
    <scope>NUCLEOTIDE SEQUENCE</scope>
    <source>
        <strain evidence="4">AG-1 IA</strain>
    </source>
</reference>
<dbReference type="InterPro" id="IPR001680">
    <property type="entry name" value="WD40_rpt"/>
</dbReference>
<dbReference type="Gene3D" id="2.130.10.10">
    <property type="entry name" value="YVTN repeat-like/Quinoprotein amine dehydrogenase"/>
    <property type="match status" value="2"/>
</dbReference>
<organism evidence="4 5">
    <name type="scientific">Rhizoctonia solani</name>
    <dbReference type="NCBI Taxonomy" id="456999"/>
    <lineage>
        <taxon>Eukaryota</taxon>
        <taxon>Fungi</taxon>
        <taxon>Dikarya</taxon>
        <taxon>Basidiomycota</taxon>
        <taxon>Agaricomycotina</taxon>
        <taxon>Agaricomycetes</taxon>
        <taxon>Cantharellales</taxon>
        <taxon>Ceratobasidiaceae</taxon>
        <taxon>Rhizoctonia</taxon>
    </lineage>
</organism>
<dbReference type="PROSITE" id="PS50294">
    <property type="entry name" value="WD_REPEATS_REGION"/>
    <property type="match status" value="3"/>
</dbReference>
<feature type="repeat" description="WD" evidence="3">
    <location>
        <begin position="187"/>
        <end position="228"/>
    </location>
</feature>
<evidence type="ECO:0000256" key="2">
    <source>
        <dbReference type="ARBA" id="ARBA00022737"/>
    </source>
</evidence>
<gene>
    <name evidence="4" type="ORF">RhiXN_06941</name>
</gene>
<dbReference type="PANTHER" id="PTHR19848:SF8">
    <property type="entry name" value="F-BOX AND WD REPEAT DOMAIN CONTAINING 7"/>
    <property type="match status" value="1"/>
</dbReference>
<name>A0A8H8P7K0_9AGAM</name>
<evidence type="ECO:0000256" key="1">
    <source>
        <dbReference type="ARBA" id="ARBA00022574"/>
    </source>
</evidence>